<keyword evidence="4" id="KW-1185">Reference proteome</keyword>
<dbReference type="CDD" id="cd00090">
    <property type="entry name" value="HTH_ARSR"/>
    <property type="match status" value="1"/>
</dbReference>
<feature type="domain" description="Helix-turn-helix type 11" evidence="1">
    <location>
        <begin position="8"/>
        <end position="48"/>
    </location>
</feature>
<protein>
    <submittedName>
        <fullName evidence="3">Transcriptional regulator</fullName>
    </submittedName>
</protein>
<evidence type="ECO:0000313" key="4">
    <source>
        <dbReference type="Proteomes" id="UP000030512"/>
    </source>
</evidence>
<gene>
    <name evidence="3" type="ORF">JT25_002965</name>
</gene>
<dbReference type="GO" id="GO:0006355">
    <property type="term" value="P:regulation of DNA-templated transcription"/>
    <property type="evidence" value="ECO:0007669"/>
    <property type="project" value="UniProtKB-ARBA"/>
</dbReference>
<reference evidence="3 4" key="1">
    <citation type="journal article" date="2015" name="Environ. Microbiol.">
        <title>Methane oxidation coupled to nitrate reduction under hypoxia by the Gammaproteobacterium Methylomonas denitrificans, sp. nov. type strain FJG1.</title>
        <authorList>
            <person name="Kits K.D."/>
            <person name="Klotz M.G."/>
            <person name="Stein L.Y."/>
        </authorList>
    </citation>
    <scope>NUCLEOTIDE SEQUENCE [LARGE SCALE GENOMIC DNA]</scope>
    <source>
        <strain evidence="3 4">FJG1</strain>
    </source>
</reference>
<evidence type="ECO:0000313" key="3">
    <source>
        <dbReference type="EMBL" id="AMK75460.1"/>
    </source>
</evidence>
<organism evidence="3 4">
    <name type="scientific">Methylomonas denitrificans</name>
    <dbReference type="NCBI Taxonomy" id="1538553"/>
    <lineage>
        <taxon>Bacteria</taxon>
        <taxon>Pseudomonadati</taxon>
        <taxon>Pseudomonadota</taxon>
        <taxon>Gammaproteobacteria</taxon>
        <taxon>Methylococcales</taxon>
        <taxon>Methylococcaceae</taxon>
        <taxon>Methylomonas</taxon>
    </lineage>
</organism>
<dbReference type="AlphaFoldDB" id="A0A140E4Y6"/>
<dbReference type="SUPFAM" id="SSF46785">
    <property type="entry name" value="Winged helix' DNA-binding domain"/>
    <property type="match status" value="1"/>
</dbReference>
<accession>A0A140E4Y6</accession>
<dbReference type="InterPro" id="IPR011991">
    <property type="entry name" value="ArsR-like_HTH"/>
</dbReference>
<dbReference type="Gene3D" id="1.10.10.10">
    <property type="entry name" value="Winged helix-like DNA-binding domain superfamily/Winged helix DNA-binding domain"/>
    <property type="match status" value="1"/>
</dbReference>
<dbReference type="OrthoDB" id="8545200at2"/>
<dbReference type="InterPro" id="IPR013196">
    <property type="entry name" value="HTH_11"/>
</dbReference>
<dbReference type="Pfam" id="PF08279">
    <property type="entry name" value="HTH_11"/>
    <property type="match status" value="1"/>
</dbReference>
<evidence type="ECO:0000259" key="1">
    <source>
        <dbReference type="Pfam" id="PF08279"/>
    </source>
</evidence>
<dbReference type="Proteomes" id="UP000030512">
    <property type="component" value="Chromosome"/>
</dbReference>
<dbReference type="EMBL" id="CP014476">
    <property type="protein sequence ID" value="AMK75460.1"/>
    <property type="molecule type" value="Genomic_DNA"/>
</dbReference>
<name>A0A140E4Y6_9GAMM</name>
<sequence length="210" mass="23793">MNEQRESRQHQLMALLLDSKSGLSVDEIADHLQISRTAVNQHLATLEKQHLIQESDLNTNTGGRPARKYVLTTLGVNRFPKQYSWFCNLLLSELAEEMTAEAMEALMWKMGVKLAKSLSIKFADKDSAQRLQLLVEIMQDLGYRADLEYQDNQPYIKATNCVYHDLAQQHPALCLFDKALISSLLSSPILQTACMVKNDCACAFRVMTKN</sequence>
<evidence type="ECO:0000259" key="2">
    <source>
        <dbReference type="Pfam" id="PF18546"/>
    </source>
</evidence>
<dbReference type="InterPro" id="IPR036390">
    <property type="entry name" value="WH_DNA-bd_sf"/>
</dbReference>
<dbReference type="STRING" id="1538553.JT25_002965"/>
<feature type="domain" description="Metanogen output" evidence="2">
    <location>
        <begin position="131"/>
        <end position="206"/>
    </location>
</feature>
<proteinExistence type="predicted"/>
<dbReference type="Pfam" id="PF18546">
    <property type="entry name" value="MetOD1"/>
    <property type="match status" value="1"/>
</dbReference>
<dbReference type="InterPro" id="IPR041359">
    <property type="entry name" value="MetOD1"/>
</dbReference>
<dbReference type="InterPro" id="IPR036388">
    <property type="entry name" value="WH-like_DNA-bd_sf"/>
</dbReference>
<dbReference type="KEGG" id="mdn:JT25_002965"/>
<dbReference type="RefSeq" id="WP_036278586.1">
    <property type="nucleotide sequence ID" value="NZ_CP014476.1"/>
</dbReference>